<feature type="transmembrane region" description="Helical" evidence="6">
    <location>
        <begin position="43"/>
        <end position="72"/>
    </location>
</feature>
<dbReference type="PANTHER" id="PTHR33545">
    <property type="entry name" value="UPF0750 MEMBRANE PROTEIN YITT-RELATED"/>
    <property type="match status" value="1"/>
</dbReference>
<dbReference type="EMBL" id="VIRV01000001">
    <property type="protein sequence ID" value="MBY0757946.1"/>
    <property type="molecule type" value="Genomic_DNA"/>
</dbReference>
<evidence type="ECO:0000256" key="1">
    <source>
        <dbReference type="ARBA" id="ARBA00004651"/>
    </source>
</evidence>
<reference evidence="8 9" key="1">
    <citation type="journal article" date="2020" name="New Microbes New Infect">
        <title>Sellimonas caecigallum sp. nov., description and genome sequence of a new member of the Sellimonas genus isolated from the cecum of feral chicken.</title>
        <authorList>
            <person name="Wongkuna S."/>
            <person name="Ghimire S."/>
            <person name="Antony L."/>
            <person name="Chankhamhaengdecha S."/>
            <person name="Janvilisri T."/>
            <person name="Scaria J."/>
        </authorList>
    </citation>
    <scope>NUCLEOTIDE SEQUENCE [LARGE SCALE GENOMIC DNA]</scope>
    <source>
        <strain evidence="8 9">SW451</strain>
    </source>
</reference>
<evidence type="ECO:0000256" key="5">
    <source>
        <dbReference type="ARBA" id="ARBA00023136"/>
    </source>
</evidence>
<keyword evidence="2" id="KW-1003">Cell membrane</keyword>
<feature type="transmembrane region" description="Helical" evidence="6">
    <location>
        <begin position="12"/>
        <end position="31"/>
    </location>
</feature>
<gene>
    <name evidence="8" type="ORF">FLB61_02330</name>
</gene>
<evidence type="ECO:0000313" key="8">
    <source>
        <dbReference type="EMBL" id="MBY0757946.1"/>
    </source>
</evidence>
<dbReference type="Proteomes" id="UP000779049">
    <property type="component" value="Unassembled WGS sequence"/>
</dbReference>
<dbReference type="InterPro" id="IPR051461">
    <property type="entry name" value="UPF0750_membrane"/>
</dbReference>
<dbReference type="Pfam" id="PF02588">
    <property type="entry name" value="YitT_membrane"/>
    <property type="match status" value="1"/>
</dbReference>
<dbReference type="PANTHER" id="PTHR33545:SF5">
    <property type="entry name" value="UPF0750 MEMBRANE PROTEIN YITT"/>
    <property type="match status" value="1"/>
</dbReference>
<dbReference type="InterPro" id="IPR015867">
    <property type="entry name" value="N-reg_PII/ATP_PRibTrfase_C"/>
</dbReference>
<feature type="transmembrane region" description="Helical" evidence="6">
    <location>
        <begin position="149"/>
        <end position="171"/>
    </location>
</feature>
<dbReference type="RefSeq" id="WP_087200938.1">
    <property type="nucleotide sequence ID" value="NZ_CP173660.1"/>
</dbReference>
<name>A0ABS7L4I3_9FIRM</name>
<dbReference type="Gene3D" id="3.30.70.120">
    <property type="match status" value="1"/>
</dbReference>
<sequence length="285" mass="30903">MKKFDAKKFGIDILMDIIGGILIAVGTYNFAATAKFPMVGFNGIALIFYHLFGLPIGTVAMLLNIPVAIACFKILGKDFFVRSVRTIIITSVIMDVIAPMFPVYSGDRMLAAICTGVLSGLGYALIYMRNTSTGGSDFIMLSIKALNPHLSLGKISFALEALVVLLGTALVSRDMDSLIYGMIISFLLSMVVDKVMYGIDAGKMTLIVTDYAKEVAERIDQAVGRGSTFLKATGSFSQEEKDVVLCACNNKEMYGIRQAVKEIDPKAFIIIVESNEVLGEGFKSH</sequence>
<evidence type="ECO:0000256" key="6">
    <source>
        <dbReference type="SAM" id="Phobius"/>
    </source>
</evidence>
<organism evidence="8 9">
    <name type="scientific">Sellimonas caecigallum</name>
    <dbReference type="NCBI Taxonomy" id="2592333"/>
    <lineage>
        <taxon>Bacteria</taxon>
        <taxon>Bacillati</taxon>
        <taxon>Bacillota</taxon>
        <taxon>Clostridia</taxon>
        <taxon>Lachnospirales</taxon>
        <taxon>Lachnospiraceae</taxon>
        <taxon>Sellimonas</taxon>
    </lineage>
</organism>
<dbReference type="PIRSF" id="PIRSF006483">
    <property type="entry name" value="Membrane_protein_YitT"/>
    <property type="match status" value="1"/>
</dbReference>
<protein>
    <submittedName>
        <fullName evidence="8">YitT family protein</fullName>
    </submittedName>
</protein>
<keyword evidence="4 6" id="KW-1133">Transmembrane helix</keyword>
<evidence type="ECO:0000259" key="7">
    <source>
        <dbReference type="Pfam" id="PF10035"/>
    </source>
</evidence>
<feature type="domain" description="DUF2179" evidence="7">
    <location>
        <begin position="225"/>
        <end position="279"/>
    </location>
</feature>
<dbReference type="Pfam" id="PF10035">
    <property type="entry name" value="DUF2179"/>
    <property type="match status" value="1"/>
</dbReference>
<dbReference type="InterPro" id="IPR003740">
    <property type="entry name" value="YitT"/>
</dbReference>
<feature type="transmembrane region" description="Helical" evidence="6">
    <location>
        <begin position="177"/>
        <end position="197"/>
    </location>
</feature>
<evidence type="ECO:0000256" key="2">
    <source>
        <dbReference type="ARBA" id="ARBA00022475"/>
    </source>
</evidence>
<keyword evidence="5 6" id="KW-0472">Membrane</keyword>
<dbReference type="InterPro" id="IPR019264">
    <property type="entry name" value="DUF2179"/>
</dbReference>
<feature type="transmembrane region" description="Helical" evidence="6">
    <location>
        <begin position="110"/>
        <end position="128"/>
    </location>
</feature>
<feature type="transmembrane region" description="Helical" evidence="6">
    <location>
        <begin position="84"/>
        <end position="104"/>
    </location>
</feature>
<comment type="caution">
    <text evidence="8">The sequence shown here is derived from an EMBL/GenBank/DDBJ whole genome shotgun (WGS) entry which is preliminary data.</text>
</comment>
<proteinExistence type="predicted"/>
<evidence type="ECO:0000256" key="4">
    <source>
        <dbReference type="ARBA" id="ARBA00022989"/>
    </source>
</evidence>
<dbReference type="CDD" id="cd16380">
    <property type="entry name" value="YitT_C"/>
    <property type="match status" value="1"/>
</dbReference>
<keyword evidence="9" id="KW-1185">Reference proteome</keyword>
<comment type="subcellular location">
    <subcellularLocation>
        <location evidence="1">Cell membrane</location>
        <topology evidence="1">Multi-pass membrane protein</topology>
    </subcellularLocation>
</comment>
<evidence type="ECO:0000256" key="3">
    <source>
        <dbReference type="ARBA" id="ARBA00022692"/>
    </source>
</evidence>
<accession>A0ABS7L4I3</accession>
<keyword evidence="3 6" id="KW-0812">Transmembrane</keyword>
<evidence type="ECO:0000313" key="9">
    <source>
        <dbReference type="Proteomes" id="UP000779049"/>
    </source>
</evidence>